<accession>A0AAP2F174</accession>
<evidence type="ECO:0000313" key="1">
    <source>
        <dbReference type="EMBL" id="MBL5936151.1"/>
    </source>
</evidence>
<dbReference type="AlphaFoldDB" id="A0AAP2F174"/>
<protein>
    <submittedName>
        <fullName evidence="1">Uncharacterized protein</fullName>
    </submittedName>
</protein>
<evidence type="ECO:0000313" key="2">
    <source>
        <dbReference type="Proteomes" id="UP000653275"/>
    </source>
</evidence>
<sequence length="127" mass="13982">MRTHAANGNDIKTSALIVPLLDVGVNITELDFKLYERAGVKIIISQYANNIAMIDASKMIINVMGTIIDSSEEGSIEMESEPVNDINDPQPAKMINLFQENAIAMRAVTYCSWEVLGKAVTYYPPMA</sequence>
<proteinExistence type="predicted"/>
<dbReference type="EMBL" id="JAENMS010000010">
    <property type="protein sequence ID" value="MBL5936151.1"/>
    <property type="molecule type" value="Genomic_DNA"/>
</dbReference>
<name>A0AAP2F174_LELAM</name>
<dbReference type="Proteomes" id="UP000653275">
    <property type="component" value="Unassembled WGS sequence"/>
</dbReference>
<reference evidence="1" key="1">
    <citation type="submission" date="2020-12" db="EMBL/GenBank/DDBJ databases">
        <title>Draft genome sequence of Enterobacter spp., Lelliottia spp. and Serratia spp. isolated from drinking water reservoirs and lakes.</title>
        <authorList>
            <person name="Reitter C."/>
            <person name="Neuhaus K."/>
            <person name="Huegler M."/>
        </authorList>
    </citation>
    <scope>NUCLEOTIDE SEQUENCE</scope>
    <source>
        <strain evidence="1">TZW15</strain>
    </source>
</reference>
<organism evidence="1 2">
    <name type="scientific">Lelliottia amnigena</name>
    <name type="common">Enterobacter amnigenus</name>
    <dbReference type="NCBI Taxonomy" id="61646"/>
    <lineage>
        <taxon>Bacteria</taxon>
        <taxon>Pseudomonadati</taxon>
        <taxon>Pseudomonadota</taxon>
        <taxon>Gammaproteobacteria</taxon>
        <taxon>Enterobacterales</taxon>
        <taxon>Enterobacteriaceae</taxon>
        <taxon>Lelliottia</taxon>
    </lineage>
</organism>
<comment type="caution">
    <text evidence="1">The sequence shown here is derived from an EMBL/GenBank/DDBJ whole genome shotgun (WGS) entry which is preliminary data.</text>
</comment>
<gene>
    <name evidence="1" type="ORF">I7V27_17055</name>
</gene>